<organism evidence="2 3">
    <name type="scientific">Rhizobium setariae</name>
    <dbReference type="NCBI Taxonomy" id="2801340"/>
    <lineage>
        <taxon>Bacteria</taxon>
        <taxon>Pseudomonadati</taxon>
        <taxon>Pseudomonadota</taxon>
        <taxon>Alphaproteobacteria</taxon>
        <taxon>Hyphomicrobiales</taxon>
        <taxon>Rhizobiaceae</taxon>
        <taxon>Rhizobium/Agrobacterium group</taxon>
        <taxon>Rhizobium</taxon>
    </lineage>
</organism>
<evidence type="ECO:0000313" key="3">
    <source>
        <dbReference type="Proteomes" id="UP000633219"/>
    </source>
</evidence>
<accession>A0A936YVT6</accession>
<sequence>MSKHKNDKPIDWVGIERDYRAGVMGIREIARWYGVSDTAIHKRAKADGWTRKEAPKGPFQELREQRAVSIEIIPPASVKPEDLSDRGRAIAARMMDELEAVTAHVGDLEDMICDEESDPRRRQALLKAISLGERASTLKNLSTAIKTLNEAATPEGKKAQKQAAAEKVGGRFAAPSAPKLVVSNK</sequence>
<dbReference type="EMBL" id="JAEQNC010000010">
    <property type="protein sequence ID" value="MBL0374025.1"/>
    <property type="molecule type" value="Genomic_DNA"/>
</dbReference>
<evidence type="ECO:0000256" key="1">
    <source>
        <dbReference type="SAM" id="MobiDB-lite"/>
    </source>
</evidence>
<keyword evidence="3" id="KW-1185">Reference proteome</keyword>
<dbReference type="Proteomes" id="UP000633219">
    <property type="component" value="Unassembled WGS sequence"/>
</dbReference>
<protein>
    <recommendedName>
        <fullName evidence="4">Terminase</fullName>
    </recommendedName>
</protein>
<name>A0A936YVT6_9HYPH</name>
<dbReference type="AlphaFoldDB" id="A0A936YVT6"/>
<evidence type="ECO:0000313" key="2">
    <source>
        <dbReference type="EMBL" id="MBL0374025.1"/>
    </source>
</evidence>
<comment type="caution">
    <text evidence="2">The sequence shown here is derived from an EMBL/GenBank/DDBJ whole genome shotgun (WGS) entry which is preliminary data.</text>
</comment>
<reference evidence="2" key="1">
    <citation type="submission" date="2021-01" db="EMBL/GenBank/DDBJ databases">
        <title>Rhizobium sp. strain KVB221 16S ribosomal RNA gene Genome sequencing and assembly.</title>
        <authorList>
            <person name="Kang M."/>
        </authorList>
    </citation>
    <scope>NUCLEOTIDE SEQUENCE</scope>
    <source>
        <strain evidence="2">KVB221</strain>
    </source>
</reference>
<feature type="region of interest" description="Disordered" evidence="1">
    <location>
        <begin position="151"/>
        <end position="170"/>
    </location>
</feature>
<evidence type="ECO:0008006" key="4">
    <source>
        <dbReference type="Google" id="ProtNLM"/>
    </source>
</evidence>
<dbReference type="RefSeq" id="WP_201661553.1">
    <property type="nucleotide sequence ID" value="NZ_JAEQNC010000010.1"/>
</dbReference>
<gene>
    <name evidence="2" type="ORF">JJB09_18550</name>
</gene>
<proteinExistence type="predicted"/>